<feature type="transmembrane region" description="Helical" evidence="2">
    <location>
        <begin position="155"/>
        <end position="172"/>
    </location>
</feature>
<evidence type="ECO:0000313" key="4">
    <source>
        <dbReference type="Proteomes" id="UP001338125"/>
    </source>
</evidence>
<keyword evidence="2" id="KW-0812">Transmembrane</keyword>
<comment type="caution">
    <text evidence="3">The sequence shown here is derived from an EMBL/GenBank/DDBJ whole genome shotgun (WGS) entry which is preliminary data.</text>
</comment>
<keyword evidence="4" id="KW-1185">Reference proteome</keyword>
<protein>
    <submittedName>
        <fullName evidence="3">Uncharacterized protein</fullName>
    </submittedName>
</protein>
<name>A0ABR0T0Z2_9HYPO</name>
<feature type="compositionally biased region" description="Acidic residues" evidence="1">
    <location>
        <begin position="20"/>
        <end position="35"/>
    </location>
</feature>
<feature type="transmembrane region" description="Helical" evidence="2">
    <location>
        <begin position="80"/>
        <end position="97"/>
    </location>
</feature>
<keyword evidence="2" id="KW-1133">Transmembrane helix</keyword>
<proteinExistence type="predicted"/>
<evidence type="ECO:0000313" key="3">
    <source>
        <dbReference type="EMBL" id="KAK5997817.1"/>
    </source>
</evidence>
<sequence length="224" mass="24502">MASPQGTSTRLRRTFHYPDDDSDSDSQPEAMDEQEQDQFIQTLSQENALRNEQFSRFLLLLPLATTAAYIRPLLRPGTAVFALLSITSLLVTAFLLYRLPATETGIVPLDTWAHSSSSSNNSTARRNTFPSRAGLRGMAGRGLPIGAGRSPLEKYLPYMNLALTVLLMLMGLVRGDDRGGGFGWVSMGNLPALIYSVIVTSKIVMAGVDPERDLAGLRYEYKGA</sequence>
<dbReference type="Proteomes" id="UP001338125">
    <property type="component" value="Unassembled WGS sequence"/>
</dbReference>
<keyword evidence="2" id="KW-0472">Membrane</keyword>
<reference evidence="3 4" key="1">
    <citation type="submission" date="2024-01" db="EMBL/GenBank/DDBJ databases">
        <title>Complete genome of Cladobotryum mycophilum ATHUM6906.</title>
        <authorList>
            <person name="Christinaki A.C."/>
            <person name="Myridakis A.I."/>
            <person name="Kouvelis V.N."/>
        </authorList>
    </citation>
    <scope>NUCLEOTIDE SEQUENCE [LARGE SCALE GENOMIC DNA]</scope>
    <source>
        <strain evidence="3 4">ATHUM6906</strain>
    </source>
</reference>
<evidence type="ECO:0000256" key="1">
    <source>
        <dbReference type="SAM" id="MobiDB-lite"/>
    </source>
</evidence>
<dbReference type="EMBL" id="JAVFKD010000001">
    <property type="protein sequence ID" value="KAK5997817.1"/>
    <property type="molecule type" value="Genomic_DNA"/>
</dbReference>
<organism evidence="3 4">
    <name type="scientific">Cladobotryum mycophilum</name>
    <dbReference type="NCBI Taxonomy" id="491253"/>
    <lineage>
        <taxon>Eukaryota</taxon>
        <taxon>Fungi</taxon>
        <taxon>Dikarya</taxon>
        <taxon>Ascomycota</taxon>
        <taxon>Pezizomycotina</taxon>
        <taxon>Sordariomycetes</taxon>
        <taxon>Hypocreomycetidae</taxon>
        <taxon>Hypocreales</taxon>
        <taxon>Hypocreaceae</taxon>
        <taxon>Cladobotryum</taxon>
    </lineage>
</organism>
<feature type="region of interest" description="Disordered" evidence="1">
    <location>
        <begin position="1"/>
        <end position="35"/>
    </location>
</feature>
<gene>
    <name evidence="3" type="ORF">PT974_00179</name>
</gene>
<evidence type="ECO:0000256" key="2">
    <source>
        <dbReference type="SAM" id="Phobius"/>
    </source>
</evidence>
<accession>A0ABR0T0Z2</accession>